<evidence type="ECO:0000256" key="1">
    <source>
        <dbReference type="SAM" id="MobiDB-lite"/>
    </source>
</evidence>
<feature type="region of interest" description="Disordered" evidence="1">
    <location>
        <begin position="80"/>
        <end position="100"/>
    </location>
</feature>
<organism evidence="4">
    <name type="scientific">uncultured Sphingopyxis sp</name>
    <dbReference type="NCBI Taxonomy" id="310581"/>
    <lineage>
        <taxon>Bacteria</taxon>
        <taxon>Pseudomonadati</taxon>
        <taxon>Pseudomonadota</taxon>
        <taxon>Alphaproteobacteria</taxon>
        <taxon>Sphingomonadales</taxon>
        <taxon>Sphingomonadaceae</taxon>
        <taxon>Sphingopyxis</taxon>
        <taxon>environmental samples</taxon>
    </lineage>
</organism>
<reference evidence="4" key="1">
    <citation type="submission" date="2016-03" db="EMBL/GenBank/DDBJ databases">
        <authorList>
            <person name="Ploux O."/>
        </authorList>
    </citation>
    <scope>NUCLEOTIDE SEQUENCE</scope>
    <source>
        <strain evidence="4">UC10</strain>
    </source>
</reference>
<feature type="transmembrane region" description="Helical" evidence="2">
    <location>
        <begin position="35"/>
        <end position="60"/>
    </location>
</feature>
<evidence type="ECO:0000256" key="2">
    <source>
        <dbReference type="SAM" id="Phobius"/>
    </source>
</evidence>
<protein>
    <recommendedName>
        <fullName evidence="3">Phage shock protein PspC N-terminal domain-containing protein</fullName>
    </recommendedName>
</protein>
<keyword evidence="2" id="KW-1133">Transmembrane helix</keyword>
<keyword evidence="2" id="KW-0812">Transmembrane</keyword>
<name>A0A1Y5Q2Z5_9SPHN</name>
<accession>A0A1Y5Q2Z5</accession>
<evidence type="ECO:0000259" key="3">
    <source>
        <dbReference type="Pfam" id="PF04024"/>
    </source>
</evidence>
<dbReference type="KEGG" id="sphu:SPPYR_3037"/>
<proteinExistence type="predicted"/>
<dbReference type="EMBL" id="LT598653">
    <property type="protein sequence ID" value="SBV34157.1"/>
    <property type="molecule type" value="Genomic_DNA"/>
</dbReference>
<keyword evidence="2" id="KW-0472">Membrane</keyword>
<sequence>MDNETTNLFRRRDTFFGICEAVGQDFGFNPLYLRLAFIAPLFFFPAQTFAAYFALGLVVLASRLLFPAKTAGEPALTTIEADAPNAEKTPEKTGELALAA</sequence>
<dbReference type="RefSeq" id="WP_295320792.1">
    <property type="nucleotide sequence ID" value="NZ_LT598653.1"/>
</dbReference>
<gene>
    <name evidence="4" type="ORF">SPPYR_3037</name>
</gene>
<dbReference type="AlphaFoldDB" id="A0A1Y5Q2Z5"/>
<dbReference type="Pfam" id="PF04024">
    <property type="entry name" value="PspC"/>
    <property type="match status" value="1"/>
</dbReference>
<evidence type="ECO:0000313" key="4">
    <source>
        <dbReference type="EMBL" id="SBV34157.1"/>
    </source>
</evidence>
<dbReference type="InterPro" id="IPR007168">
    <property type="entry name" value="Phageshock_PspC_N"/>
</dbReference>
<feature type="domain" description="Phage shock protein PspC N-terminal" evidence="3">
    <location>
        <begin position="10"/>
        <end position="59"/>
    </location>
</feature>